<evidence type="ECO:0000313" key="2">
    <source>
        <dbReference type="Proteomes" id="UP000815677"/>
    </source>
</evidence>
<proteinExistence type="predicted"/>
<protein>
    <submittedName>
        <fullName evidence="1">Uncharacterized protein</fullName>
    </submittedName>
</protein>
<organism evidence="1 2">
    <name type="scientific">Mycena chlorophos</name>
    <name type="common">Agaric fungus</name>
    <name type="synonym">Agaricus chlorophos</name>
    <dbReference type="NCBI Taxonomy" id="658473"/>
    <lineage>
        <taxon>Eukaryota</taxon>
        <taxon>Fungi</taxon>
        <taxon>Dikarya</taxon>
        <taxon>Basidiomycota</taxon>
        <taxon>Agaricomycotina</taxon>
        <taxon>Agaricomycetes</taxon>
        <taxon>Agaricomycetidae</taxon>
        <taxon>Agaricales</taxon>
        <taxon>Marasmiineae</taxon>
        <taxon>Mycenaceae</taxon>
        <taxon>Mycena</taxon>
    </lineage>
</organism>
<keyword evidence="2" id="KW-1185">Reference proteome</keyword>
<evidence type="ECO:0000313" key="1">
    <source>
        <dbReference type="EMBL" id="GAT55282.1"/>
    </source>
</evidence>
<gene>
    <name evidence="1" type="ORF">MCHLO_12066</name>
</gene>
<dbReference type="Proteomes" id="UP000815677">
    <property type="component" value="Unassembled WGS sequence"/>
</dbReference>
<reference evidence="1" key="1">
    <citation type="submission" date="2014-09" db="EMBL/GenBank/DDBJ databases">
        <title>Genome sequence of the luminous mushroom Mycena chlorophos for searching fungal bioluminescence genes.</title>
        <authorList>
            <person name="Tanaka Y."/>
            <person name="Kasuga D."/>
            <person name="Oba Y."/>
            <person name="Hase S."/>
            <person name="Sato K."/>
            <person name="Oba Y."/>
            <person name="Sakakibara Y."/>
        </authorList>
    </citation>
    <scope>NUCLEOTIDE SEQUENCE</scope>
</reference>
<accession>A0ABQ0LXJ4</accession>
<dbReference type="EMBL" id="DF848950">
    <property type="protein sequence ID" value="GAT55282.1"/>
    <property type="molecule type" value="Genomic_DNA"/>
</dbReference>
<sequence length="169" mass="19936">MATSRYGAECIQDPIKPARPHIYFPLDFYSTRRVSVPGGYLINVGRPKALEFLEAVNASTSLTFAELEVVERRLQRLRSRLYRMPSRTIVPSFRDERTDRYRVGSWLNKRDIESAQRVRRSLIKSLESFEHKIVRGLPLRVERVYTFVGDLPENEQPRYYSQYRYESIA</sequence>
<name>A0ABQ0LXJ4_MYCCL</name>